<dbReference type="PANTHER" id="PTHR12253">
    <property type="entry name" value="RH14732P"/>
    <property type="match status" value="1"/>
</dbReference>
<evidence type="ECO:0000259" key="12">
    <source>
        <dbReference type="Pfam" id="PF05826"/>
    </source>
</evidence>
<comment type="subcellular location">
    <subcellularLocation>
        <location evidence="2">Secreted</location>
    </subcellularLocation>
</comment>
<dbReference type="Gene3D" id="1.20.90.10">
    <property type="entry name" value="Phospholipase A2 domain"/>
    <property type="match status" value="2"/>
</dbReference>
<keyword evidence="9" id="KW-1015">Disulfide bond</keyword>
<dbReference type="AlphaFoldDB" id="A0A1U7SFC3"/>
<evidence type="ECO:0000256" key="6">
    <source>
        <dbReference type="ARBA" id="ARBA00022801"/>
    </source>
</evidence>
<keyword evidence="6" id="KW-0378">Hydrolase</keyword>
<dbReference type="SUPFAM" id="SSF48619">
    <property type="entry name" value="Phospholipase A2, PLA2"/>
    <property type="match status" value="2"/>
</dbReference>
<dbReference type="RefSeq" id="XP_006034671.2">
    <property type="nucleotide sequence ID" value="XM_006034609.2"/>
</dbReference>
<keyword evidence="7" id="KW-0106">Calcium</keyword>
<dbReference type="InterPro" id="IPR033113">
    <property type="entry name" value="PLA2_histidine"/>
</dbReference>
<feature type="chain" id="PRO_5018060404" description="phospholipase A2" evidence="11">
    <location>
        <begin position="21"/>
        <end position="650"/>
    </location>
</feature>
<dbReference type="GeneID" id="102382185"/>
<evidence type="ECO:0000256" key="8">
    <source>
        <dbReference type="ARBA" id="ARBA00023098"/>
    </source>
</evidence>
<accession>A0A1U7SFC3</accession>
<feature type="compositionally biased region" description="Basic residues" evidence="10">
    <location>
        <begin position="322"/>
        <end position="332"/>
    </location>
</feature>
<dbReference type="Pfam" id="PF05826">
    <property type="entry name" value="Phospholip_A2_2"/>
    <property type="match status" value="2"/>
</dbReference>
<feature type="domain" description="Phospholipase A2-like central" evidence="12">
    <location>
        <begin position="470"/>
        <end position="522"/>
    </location>
</feature>
<evidence type="ECO:0000313" key="14">
    <source>
        <dbReference type="RefSeq" id="XP_006034671.2"/>
    </source>
</evidence>
<dbReference type="GO" id="GO:0005576">
    <property type="term" value="C:extracellular region"/>
    <property type="evidence" value="ECO:0007669"/>
    <property type="project" value="UniProtKB-SubCell"/>
</dbReference>
<feature type="region of interest" description="Disordered" evidence="10">
    <location>
        <begin position="298"/>
        <end position="345"/>
    </location>
</feature>
<dbReference type="CTD" id="50487"/>
<feature type="region of interest" description="Disordered" evidence="10">
    <location>
        <begin position="624"/>
        <end position="650"/>
    </location>
</feature>
<keyword evidence="5" id="KW-0479">Metal-binding</keyword>
<evidence type="ECO:0000256" key="9">
    <source>
        <dbReference type="ARBA" id="ARBA00023157"/>
    </source>
</evidence>
<keyword evidence="11" id="KW-0732">Signal</keyword>
<dbReference type="InterPro" id="IPR016090">
    <property type="entry name" value="PLA2-like_dom"/>
</dbReference>
<keyword evidence="4" id="KW-0964">Secreted</keyword>
<evidence type="ECO:0000256" key="5">
    <source>
        <dbReference type="ARBA" id="ARBA00022723"/>
    </source>
</evidence>
<comment type="cofactor">
    <cofactor evidence="1">
        <name>Ca(2+)</name>
        <dbReference type="ChEBI" id="CHEBI:29108"/>
    </cofactor>
</comment>
<dbReference type="EC" id="3.1.1.4" evidence="3"/>
<feature type="signal peptide" evidence="11">
    <location>
        <begin position="1"/>
        <end position="20"/>
    </location>
</feature>
<dbReference type="GO" id="GO:0006644">
    <property type="term" value="P:phospholipid metabolic process"/>
    <property type="evidence" value="ECO:0007669"/>
    <property type="project" value="InterPro"/>
</dbReference>
<evidence type="ECO:0000256" key="10">
    <source>
        <dbReference type="SAM" id="MobiDB-lite"/>
    </source>
</evidence>
<keyword evidence="8" id="KW-0443">Lipid metabolism</keyword>
<sequence length="650" mass="73474">MWLMYCFLWLFFRVLIFSLAAPCTCSSPGSLSRTSTFCYQEVFGSTGAAGTRYLSFLSQSSEDLVLFQSTWDMNRHLLACSIQKEASVTHLYQDFCAQHLQNNFSGSSWSPALQRDLDALDKQRNACTRIETVGAGGPRIRRALMEKRAEPPPEKVRHRRSRRGWTMPGTLWCGAGDSAKNFTELGIFQGPDLCCREHDQCAEQITALEYNYGIRNYRLHTISHCDCDARFKQCLLDLNDTISNIIGITFFNLLEIPCFVLEQSEECMEWHWWGGCNRYGLVPLARVMEQGQYHYDPALGKTGSPTPYPPSPDKGKKPSRLDKKHKKHKKQMGKSPARAMKHGDGIQSLQSHMKDQKPMTPLLPRRLDTLLLTPNKSRVSPTLGHVPASVRQKPGTLATSTSLEQGTMTGKEHLSTGGYHVEQKVQHQTRGPAYSAQRTNSMKQRVIPPPALEMHRVIPAPHQNKQHHLTRSCRCYQRLDQCEHKIAPNELKYQLHNLDFRTLFHCNCTRRLARFLRRIQSPNEMEELVLSDYISMGCFVLEPPAGCLAGEDQQPNCIGKGRAVLVPAGHLKNTLKRWGKQPPAPVKVKRQEWEAQGGTIGLYNKCLQLARAVQRRDAKLGTSLPRAKAASEHMDTAWENPQAHTGSASY</sequence>
<dbReference type="GO" id="GO:0004623">
    <property type="term" value="F:phospholipase A2 activity"/>
    <property type="evidence" value="ECO:0007669"/>
    <property type="project" value="UniProtKB-EC"/>
</dbReference>
<reference evidence="14" key="1">
    <citation type="submission" date="2025-08" db="UniProtKB">
        <authorList>
            <consortium name="RefSeq"/>
        </authorList>
    </citation>
    <scope>IDENTIFICATION</scope>
</reference>
<dbReference type="eggNOG" id="ENOG502QTYI">
    <property type="taxonomic scope" value="Eukaryota"/>
</dbReference>
<organism evidence="13 14">
    <name type="scientific">Alligator sinensis</name>
    <name type="common">Chinese alligator</name>
    <dbReference type="NCBI Taxonomy" id="38654"/>
    <lineage>
        <taxon>Eukaryota</taxon>
        <taxon>Metazoa</taxon>
        <taxon>Chordata</taxon>
        <taxon>Craniata</taxon>
        <taxon>Vertebrata</taxon>
        <taxon>Euteleostomi</taxon>
        <taxon>Archelosauria</taxon>
        <taxon>Archosauria</taxon>
        <taxon>Crocodylia</taxon>
        <taxon>Alligatoridae</taxon>
        <taxon>Alligatorinae</taxon>
        <taxon>Alligator</taxon>
    </lineage>
</organism>
<evidence type="ECO:0000256" key="11">
    <source>
        <dbReference type="SAM" id="SignalP"/>
    </source>
</evidence>
<evidence type="ECO:0000256" key="4">
    <source>
        <dbReference type="ARBA" id="ARBA00022525"/>
    </source>
</evidence>
<dbReference type="FunFam" id="1.20.90.10:FF:000002">
    <property type="entry name" value="Phospholipase A2 group III"/>
    <property type="match status" value="1"/>
</dbReference>
<dbReference type="InParanoid" id="A0A1U7SFC3"/>
<evidence type="ECO:0000256" key="3">
    <source>
        <dbReference type="ARBA" id="ARBA00013278"/>
    </source>
</evidence>
<gene>
    <name evidence="14" type="primary">PLA2G3</name>
</gene>
<dbReference type="Proteomes" id="UP000189705">
    <property type="component" value="Unplaced"/>
</dbReference>
<evidence type="ECO:0000256" key="1">
    <source>
        <dbReference type="ARBA" id="ARBA00001913"/>
    </source>
</evidence>
<protein>
    <recommendedName>
        <fullName evidence="3">phospholipase A2</fullName>
        <ecNumber evidence="3">3.1.1.4</ecNumber>
    </recommendedName>
</protein>
<keyword evidence="13" id="KW-1185">Reference proteome</keyword>
<proteinExistence type="predicted"/>
<dbReference type="InterPro" id="IPR036444">
    <property type="entry name" value="PLipase_A2_dom_sf"/>
</dbReference>
<dbReference type="PROSITE" id="PS00118">
    <property type="entry name" value="PA2_HIS"/>
    <property type="match status" value="1"/>
</dbReference>
<dbReference type="KEGG" id="asn:102382185"/>
<evidence type="ECO:0000313" key="13">
    <source>
        <dbReference type="Proteomes" id="UP000189705"/>
    </source>
</evidence>
<name>A0A1U7SFC3_ALLSI</name>
<dbReference type="STRING" id="38654.A0A1U7SFC3"/>
<dbReference type="CDD" id="cd04704">
    <property type="entry name" value="PLA2_bee_venom_like"/>
    <property type="match status" value="1"/>
</dbReference>
<feature type="domain" description="Phospholipase A2-like central" evidence="12">
    <location>
        <begin position="166"/>
        <end position="261"/>
    </location>
</feature>
<evidence type="ECO:0000256" key="7">
    <source>
        <dbReference type="ARBA" id="ARBA00022837"/>
    </source>
</evidence>
<evidence type="ECO:0000256" key="2">
    <source>
        <dbReference type="ARBA" id="ARBA00004613"/>
    </source>
</evidence>
<dbReference type="GO" id="GO:0046872">
    <property type="term" value="F:metal ion binding"/>
    <property type="evidence" value="ECO:0007669"/>
    <property type="project" value="UniProtKB-KW"/>
</dbReference>
<dbReference type="GO" id="GO:0050482">
    <property type="term" value="P:arachidonate secretion"/>
    <property type="evidence" value="ECO:0007669"/>
    <property type="project" value="InterPro"/>
</dbReference>